<dbReference type="OrthoDB" id="581608at2"/>
<protein>
    <submittedName>
        <fullName evidence="7">Taurine dioxygenase</fullName>
    </submittedName>
</protein>
<dbReference type="AlphaFoldDB" id="A0A401YDW9"/>
<dbReference type="PANTHER" id="PTHR30468:SF1">
    <property type="entry name" value="ALPHA-KETOGLUTARATE-DEPENDENT SULFONATE DIOXYGENASE"/>
    <property type="match status" value="1"/>
</dbReference>
<comment type="similarity">
    <text evidence="1">Belongs to the TfdA dioxygenase family.</text>
</comment>
<evidence type="ECO:0000313" key="8">
    <source>
        <dbReference type="Proteomes" id="UP000286931"/>
    </source>
</evidence>
<dbReference type="InterPro" id="IPR051323">
    <property type="entry name" value="AtsK-like"/>
</dbReference>
<accession>A0A401YDW9</accession>
<dbReference type="Proteomes" id="UP000286931">
    <property type="component" value="Unassembled WGS sequence"/>
</dbReference>
<dbReference type="EMBL" id="BIFH01000013">
    <property type="protein sequence ID" value="GCD92790.1"/>
    <property type="molecule type" value="Genomic_DNA"/>
</dbReference>
<gene>
    <name evidence="7" type="primary">tauD_1</name>
    <name evidence="7" type="ORF">EHYA_00432</name>
</gene>
<dbReference type="Gene3D" id="3.60.130.10">
    <property type="entry name" value="Clavaminate synthase-like"/>
    <property type="match status" value="1"/>
</dbReference>
<sequence>MFDVRPLTPAIGAEIAGIDLNRELGADAYARLADALHTHQVLFFRDQDVSARRQRDFAAGFGALQRFPFGEPPEADLPEVMVLATDGDRPKVSNADIWHSDATFLARPPMGTMLRAVSLPPLGGDTLWADMESAYAALSAPMRALLDGLTAEHDVTKSRSHRGGDTDALPPVVHPVVRTHPVTGRRCLYVNRIFTTRIVELDERENELLLPHLFDHVTRPDFQVRFTWRPGDIALWDNRSTQHYAVYDYRGPRVMHRIVIEGDEPR</sequence>
<dbReference type="SUPFAM" id="SSF51197">
    <property type="entry name" value="Clavaminate synthase-like"/>
    <property type="match status" value="1"/>
</dbReference>
<dbReference type="InterPro" id="IPR003819">
    <property type="entry name" value="TauD/TfdA-like"/>
</dbReference>
<keyword evidence="8" id="KW-1185">Reference proteome</keyword>
<evidence type="ECO:0000256" key="2">
    <source>
        <dbReference type="ARBA" id="ARBA00022723"/>
    </source>
</evidence>
<reference evidence="7 8" key="1">
    <citation type="submission" date="2018-12" db="EMBL/GenBank/DDBJ databases">
        <title>Draft genome sequence of Embleya hyalina NBRC 13850T.</title>
        <authorList>
            <person name="Komaki H."/>
            <person name="Hosoyama A."/>
            <person name="Kimura A."/>
            <person name="Ichikawa N."/>
            <person name="Tamura T."/>
        </authorList>
    </citation>
    <scope>NUCLEOTIDE SEQUENCE [LARGE SCALE GENOMIC DNA]</scope>
    <source>
        <strain evidence="7 8">NBRC 13850</strain>
    </source>
</reference>
<keyword evidence="3 7" id="KW-0223">Dioxygenase</keyword>
<organism evidence="7 8">
    <name type="scientific">Embleya hyalina</name>
    <dbReference type="NCBI Taxonomy" id="516124"/>
    <lineage>
        <taxon>Bacteria</taxon>
        <taxon>Bacillati</taxon>
        <taxon>Actinomycetota</taxon>
        <taxon>Actinomycetes</taxon>
        <taxon>Kitasatosporales</taxon>
        <taxon>Streptomycetaceae</taxon>
        <taxon>Embleya</taxon>
    </lineage>
</organism>
<evidence type="ECO:0000256" key="5">
    <source>
        <dbReference type="ARBA" id="ARBA00023004"/>
    </source>
</evidence>
<keyword evidence="2" id="KW-0479">Metal-binding</keyword>
<name>A0A401YDW9_9ACTN</name>
<evidence type="ECO:0000256" key="1">
    <source>
        <dbReference type="ARBA" id="ARBA00005896"/>
    </source>
</evidence>
<evidence type="ECO:0000259" key="6">
    <source>
        <dbReference type="Pfam" id="PF02668"/>
    </source>
</evidence>
<dbReference type="GO" id="GO:0016706">
    <property type="term" value="F:2-oxoglutarate-dependent dioxygenase activity"/>
    <property type="evidence" value="ECO:0007669"/>
    <property type="project" value="TreeGrafter"/>
</dbReference>
<evidence type="ECO:0000313" key="7">
    <source>
        <dbReference type="EMBL" id="GCD92790.1"/>
    </source>
</evidence>
<dbReference type="GO" id="GO:0005737">
    <property type="term" value="C:cytoplasm"/>
    <property type="evidence" value="ECO:0007669"/>
    <property type="project" value="TreeGrafter"/>
</dbReference>
<keyword evidence="5" id="KW-0408">Iron</keyword>
<evidence type="ECO:0000256" key="4">
    <source>
        <dbReference type="ARBA" id="ARBA00023002"/>
    </source>
</evidence>
<dbReference type="PANTHER" id="PTHR30468">
    <property type="entry name" value="ALPHA-KETOGLUTARATE-DEPENDENT SULFONATE DIOXYGENASE"/>
    <property type="match status" value="1"/>
</dbReference>
<dbReference type="Pfam" id="PF02668">
    <property type="entry name" value="TauD"/>
    <property type="match status" value="1"/>
</dbReference>
<keyword evidence="4" id="KW-0560">Oxidoreductase</keyword>
<evidence type="ECO:0000256" key="3">
    <source>
        <dbReference type="ARBA" id="ARBA00022964"/>
    </source>
</evidence>
<dbReference type="RefSeq" id="WP_126635115.1">
    <property type="nucleotide sequence ID" value="NZ_BIFH01000013.1"/>
</dbReference>
<proteinExistence type="inferred from homology"/>
<feature type="domain" description="TauD/TfdA-like" evidence="6">
    <location>
        <begin position="3"/>
        <end position="258"/>
    </location>
</feature>
<comment type="caution">
    <text evidence="7">The sequence shown here is derived from an EMBL/GenBank/DDBJ whole genome shotgun (WGS) entry which is preliminary data.</text>
</comment>
<dbReference type="GO" id="GO:0046872">
    <property type="term" value="F:metal ion binding"/>
    <property type="evidence" value="ECO:0007669"/>
    <property type="project" value="UniProtKB-KW"/>
</dbReference>
<dbReference type="InterPro" id="IPR042098">
    <property type="entry name" value="TauD-like_sf"/>
</dbReference>